<accession>A0A428Z2T9</accession>
<reference evidence="2 3" key="1">
    <citation type="submission" date="2018-05" db="EMBL/GenBank/DDBJ databases">
        <title>Evolution of GPA BGCs.</title>
        <authorList>
            <person name="Waglechner N."/>
            <person name="Wright G.D."/>
        </authorList>
    </citation>
    <scope>NUCLEOTIDE SEQUENCE [LARGE SCALE GENOMIC DNA]</scope>
    <source>
        <strain evidence="2 3">A82846</strain>
    </source>
</reference>
<evidence type="ECO:0000256" key="1">
    <source>
        <dbReference type="SAM" id="MobiDB-lite"/>
    </source>
</evidence>
<dbReference type="Proteomes" id="UP000287547">
    <property type="component" value="Unassembled WGS sequence"/>
</dbReference>
<proteinExistence type="predicted"/>
<evidence type="ECO:0000313" key="3">
    <source>
        <dbReference type="Proteomes" id="UP000287547"/>
    </source>
</evidence>
<evidence type="ECO:0000313" key="2">
    <source>
        <dbReference type="EMBL" id="RSM79999.1"/>
    </source>
</evidence>
<gene>
    <name evidence="2" type="ORF">DMH04_30845</name>
</gene>
<name>A0A428Z2T9_KIBAR</name>
<comment type="caution">
    <text evidence="2">The sequence shown here is derived from an EMBL/GenBank/DDBJ whole genome shotgun (WGS) entry which is preliminary data.</text>
</comment>
<dbReference type="EMBL" id="QHKI01000031">
    <property type="protein sequence ID" value="RSM79999.1"/>
    <property type="molecule type" value="Genomic_DNA"/>
</dbReference>
<sequence>MLGRPRLPVVSLSKTGACSAQASGLLATTSLRPLRTKADDSVMESSSHWTRGGTATSLRRDGVCAWALAALAAAAVLHPPATRVLHRGAHDFGWHRRRPDRAPGPRATG</sequence>
<organism evidence="2 3">
    <name type="scientific">Kibdelosporangium aridum</name>
    <dbReference type="NCBI Taxonomy" id="2030"/>
    <lineage>
        <taxon>Bacteria</taxon>
        <taxon>Bacillati</taxon>
        <taxon>Actinomycetota</taxon>
        <taxon>Actinomycetes</taxon>
        <taxon>Pseudonocardiales</taxon>
        <taxon>Pseudonocardiaceae</taxon>
        <taxon>Kibdelosporangium</taxon>
    </lineage>
</organism>
<dbReference type="AlphaFoldDB" id="A0A428Z2T9"/>
<feature type="region of interest" description="Disordered" evidence="1">
    <location>
        <begin position="88"/>
        <end position="109"/>
    </location>
</feature>
<protein>
    <submittedName>
        <fullName evidence="2">Uncharacterized protein</fullName>
    </submittedName>
</protein>